<dbReference type="PROSITE" id="PS50126">
    <property type="entry name" value="S1"/>
    <property type="match status" value="2"/>
</dbReference>
<evidence type="ECO:0000256" key="2">
    <source>
        <dbReference type="ARBA" id="ARBA00022980"/>
    </source>
</evidence>
<dbReference type="Pfam" id="PF00575">
    <property type="entry name" value="S1"/>
    <property type="match status" value="2"/>
</dbReference>
<dbReference type="GO" id="GO:0003729">
    <property type="term" value="F:mRNA binding"/>
    <property type="evidence" value="ECO:0007669"/>
    <property type="project" value="TreeGrafter"/>
</dbReference>
<feature type="domain" description="S1 motif" evidence="4">
    <location>
        <begin position="209"/>
        <end position="264"/>
    </location>
</feature>
<dbReference type="GO" id="GO:0003735">
    <property type="term" value="F:structural constituent of ribosome"/>
    <property type="evidence" value="ECO:0007669"/>
    <property type="project" value="TreeGrafter"/>
</dbReference>
<dbReference type="SMART" id="SM00316">
    <property type="entry name" value="S1"/>
    <property type="match status" value="2"/>
</dbReference>
<feature type="domain" description="S1 motif" evidence="4">
    <location>
        <begin position="124"/>
        <end position="192"/>
    </location>
</feature>
<protein>
    <recommendedName>
        <fullName evidence="4">S1 motif domain-containing protein</fullName>
    </recommendedName>
</protein>
<dbReference type="SUPFAM" id="SSF50249">
    <property type="entry name" value="Nucleic acid-binding proteins"/>
    <property type="match status" value="2"/>
</dbReference>
<organism evidence="5 6">
    <name type="scientific">Paenibacillus antibioticophila</name>
    <dbReference type="NCBI Taxonomy" id="1274374"/>
    <lineage>
        <taxon>Bacteria</taxon>
        <taxon>Bacillati</taxon>
        <taxon>Bacillota</taxon>
        <taxon>Bacilli</taxon>
        <taxon>Bacillales</taxon>
        <taxon>Paenibacillaceae</taxon>
        <taxon>Paenibacillus</taxon>
    </lineage>
</organism>
<gene>
    <name evidence="5" type="ORF">J41TS12_29870</name>
</gene>
<accession>A0A920CFF0</accession>
<dbReference type="Gene3D" id="2.40.50.140">
    <property type="entry name" value="Nucleic acid-binding proteins"/>
    <property type="match status" value="2"/>
</dbReference>
<evidence type="ECO:0000259" key="4">
    <source>
        <dbReference type="PROSITE" id="PS50126"/>
    </source>
</evidence>
<dbReference type="CDD" id="cd00164">
    <property type="entry name" value="S1_like"/>
    <property type="match status" value="1"/>
</dbReference>
<dbReference type="Proteomes" id="UP000681162">
    <property type="component" value="Unassembled WGS sequence"/>
</dbReference>
<comment type="caution">
    <text evidence="5">The sequence shown here is derived from an EMBL/GenBank/DDBJ whole genome shotgun (WGS) entry which is preliminary data.</text>
</comment>
<keyword evidence="2" id="KW-0689">Ribosomal protein</keyword>
<comment type="similarity">
    <text evidence="1">Belongs to the bacterial ribosomal protein bS1 family.</text>
</comment>
<dbReference type="InterPro" id="IPR050437">
    <property type="entry name" value="Ribos_protein_bS1-like"/>
</dbReference>
<sequence length="272" mass="30785">MSEELKKVLIEGYNEEKLEQSSYDEGWAQIYSARQNDLVLQAELIGLEPKLNKLCGVVLVGGVRGYIPQDFSGTKDAHEFRRLLGEPVAFKILSYDRDGDTFIASRQAALEHMEGLTWKWLEQDAVITAVVRNVTPKVLMLDIGGITTELPVQEYGYGWVDDLREEVTAGDHLKVKVVELDKENKIVKVSKKATEKSPWPDCVKRYVSKGTYKGKVSGVMEYGIFVNLERGVDALVPHIRFGKVKRGDTVYIRVRGVDPKQERIYGRIIPKK</sequence>
<evidence type="ECO:0000256" key="3">
    <source>
        <dbReference type="ARBA" id="ARBA00023274"/>
    </source>
</evidence>
<dbReference type="EMBL" id="BORR01000010">
    <property type="protein sequence ID" value="GIO38126.1"/>
    <property type="molecule type" value="Genomic_DNA"/>
</dbReference>
<reference evidence="5 6" key="1">
    <citation type="submission" date="2021-03" db="EMBL/GenBank/DDBJ databases">
        <title>Antimicrobial resistance genes in bacteria isolated from Japanese honey, and their potential for conferring macrolide and lincosamide resistance in the American foulbrood pathogen Paenibacillus larvae.</title>
        <authorList>
            <person name="Okamoto M."/>
            <person name="Kumagai M."/>
            <person name="Kanamori H."/>
            <person name="Takamatsu D."/>
        </authorList>
    </citation>
    <scope>NUCLEOTIDE SEQUENCE [LARGE SCALE GENOMIC DNA]</scope>
    <source>
        <strain evidence="5 6">J41TS12</strain>
    </source>
</reference>
<keyword evidence="3" id="KW-0687">Ribonucleoprotein</keyword>
<dbReference type="AlphaFoldDB" id="A0A920CFF0"/>
<evidence type="ECO:0000313" key="5">
    <source>
        <dbReference type="EMBL" id="GIO38126.1"/>
    </source>
</evidence>
<dbReference type="GO" id="GO:0022627">
    <property type="term" value="C:cytosolic small ribosomal subunit"/>
    <property type="evidence" value="ECO:0007669"/>
    <property type="project" value="TreeGrafter"/>
</dbReference>
<dbReference type="RefSeq" id="WP_232730013.1">
    <property type="nucleotide sequence ID" value="NZ_BORR01000010.1"/>
</dbReference>
<dbReference type="GO" id="GO:0006412">
    <property type="term" value="P:translation"/>
    <property type="evidence" value="ECO:0007669"/>
    <property type="project" value="TreeGrafter"/>
</dbReference>
<keyword evidence="6" id="KW-1185">Reference proteome</keyword>
<name>A0A920CFF0_9BACL</name>
<evidence type="ECO:0000313" key="6">
    <source>
        <dbReference type="Proteomes" id="UP000681162"/>
    </source>
</evidence>
<dbReference type="PANTHER" id="PTHR10724:SF7">
    <property type="entry name" value="SMALL RIBOSOMAL SUBUNIT PROTEIN BS1C"/>
    <property type="match status" value="1"/>
</dbReference>
<dbReference type="InterPro" id="IPR012340">
    <property type="entry name" value="NA-bd_OB-fold"/>
</dbReference>
<proteinExistence type="inferred from homology"/>
<dbReference type="InterPro" id="IPR003029">
    <property type="entry name" value="S1_domain"/>
</dbReference>
<dbReference type="PANTHER" id="PTHR10724">
    <property type="entry name" value="30S RIBOSOMAL PROTEIN S1"/>
    <property type="match status" value="1"/>
</dbReference>
<evidence type="ECO:0000256" key="1">
    <source>
        <dbReference type="ARBA" id="ARBA00006767"/>
    </source>
</evidence>